<sequence>MSAAQRRVSLGTPLAQKPLVKVFRATRDTTECSPRVPRPIIVSPDLLVDTFEAGANRQCDPANSSTLEKNDLGVRDPLTPRGNNSRGSRHYNMVGVRLETGVFLIPSSAIEYRYFGFEVLLPSDPDP</sequence>
<evidence type="ECO:0000313" key="3">
    <source>
        <dbReference type="Proteomes" id="UP000617340"/>
    </source>
</evidence>
<proteinExistence type="predicted"/>
<comment type="caution">
    <text evidence="2">The sequence shown here is derived from an EMBL/GenBank/DDBJ whole genome shotgun (WGS) entry which is preliminary data.</text>
</comment>
<evidence type="ECO:0000256" key="1">
    <source>
        <dbReference type="SAM" id="MobiDB-lite"/>
    </source>
</evidence>
<feature type="region of interest" description="Disordered" evidence="1">
    <location>
        <begin position="58"/>
        <end position="89"/>
    </location>
</feature>
<accession>A0A834N5K2</accession>
<dbReference type="EMBL" id="JACSDZ010000008">
    <property type="protein sequence ID" value="KAF7397590.1"/>
    <property type="molecule type" value="Genomic_DNA"/>
</dbReference>
<reference evidence="2" key="1">
    <citation type="journal article" date="2020" name="G3 (Bethesda)">
        <title>High-Quality Assemblies for Three Invasive Social Wasps from the &lt;i&gt;Vespula&lt;/i&gt; Genus.</title>
        <authorList>
            <person name="Harrop T.W.R."/>
            <person name="Guhlin J."/>
            <person name="McLaughlin G.M."/>
            <person name="Permina E."/>
            <person name="Stockwell P."/>
            <person name="Gilligan J."/>
            <person name="Le Lec M.F."/>
            <person name="Gruber M.A.M."/>
            <person name="Quinn O."/>
            <person name="Lovegrove M."/>
            <person name="Duncan E.J."/>
            <person name="Remnant E.J."/>
            <person name="Van Eeckhoven J."/>
            <person name="Graham B."/>
            <person name="Knapp R.A."/>
            <person name="Langford K.W."/>
            <person name="Kronenberg Z."/>
            <person name="Press M.O."/>
            <person name="Eacker S.M."/>
            <person name="Wilson-Rankin E.E."/>
            <person name="Purcell J."/>
            <person name="Lester P.J."/>
            <person name="Dearden P.K."/>
        </authorList>
    </citation>
    <scope>NUCLEOTIDE SEQUENCE</scope>
    <source>
        <strain evidence="2">Linc-1</strain>
    </source>
</reference>
<organism evidence="2 3">
    <name type="scientific">Vespula germanica</name>
    <name type="common">German yellow jacket</name>
    <name type="synonym">Paravespula germanica</name>
    <dbReference type="NCBI Taxonomy" id="30212"/>
    <lineage>
        <taxon>Eukaryota</taxon>
        <taxon>Metazoa</taxon>
        <taxon>Ecdysozoa</taxon>
        <taxon>Arthropoda</taxon>
        <taxon>Hexapoda</taxon>
        <taxon>Insecta</taxon>
        <taxon>Pterygota</taxon>
        <taxon>Neoptera</taxon>
        <taxon>Endopterygota</taxon>
        <taxon>Hymenoptera</taxon>
        <taxon>Apocrita</taxon>
        <taxon>Aculeata</taxon>
        <taxon>Vespoidea</taxon>
        <taxon>Vespidae</taxon>
        <taxon>Vespinae</taxon>
        <taxon>Vespula</taxon>
    </lineage>
</organism>
<keyword evidence="3" id="KW-1185">Reference proteome</keyword>
<evidence type="ECO:0000313" key="2">
    <source>
        <dbReference type="EMBL" id="KAF7397590.1"/>
    </source>
</evidence>
<gene>
    <name evidence="2" type="ORF">HZH68_008812</name>
</gene>
<name>A0A834N5K2_VESGE</name>
<dbReference type="Proteomes" id="UP000617340">
    <property type="component" value="Unassembled WGS sequence"/>
</dbReference>
<protein>
    <submittedName>
        <fullName evidence="2">Uncharacterized protein</fullName>
    </submittedName>
</protein>
<dbReference type="AlphaFoldDB" id="A0A834N5K2"/>